<sequence length="251" mass="27682">MNTPVPTISALYPLRLREDLPRDAACAYWAGPHAEIVRGLPHLVEYNQHHFSPTDHGYWPAAQGVGTAVPPSWPTDGLSEVRLSGMGAALRVPLHMRQVILDEQNIFEHCLGHLTGPRAGRWWTAGHDDSVGHRTVLLLRRRRGVSGRSFRAFVHTRLGPALHAGRARDLRTYTFLPWTTAAHATLGVSHDNPPHRRYHGAIIFGTATRTELEDVLAAPEVAAAVKAQDLTCTAIHAFTVDRTVPVIRVNS</sequence>
<protein>
    <recommendedName>
        <fullName evidence="3">EthD domain-containing protein</fullName>
    </recommendedName>
</protein>
<accession>X0PZ32</accession>
<dbReference type="AlphaFoldDB" id="X0PZ32"/>
<dbReference type="RefSeq" id="WP_037227276.1">
    <property type="nucleotide sequence ID" value="NZ_BAWF01000005.1"/>
</dbReference>
<organism evidence="1 2">
    <name type="scientific">Rhodococcus wratislaviensis NBRC 100605</name>
    <dbReference type="NCBI Taxonomy" id="1219028"/>
    <lineage>
        <taxon>Bacteria</taxon>
        <taxon>Bacillati</taxon>
        <taxon>Actinomycetota</taxon>
        <taxon>Actinomycetes</taxon>
        <taxon>Mycobacteriales</taxon>
        <taxon>Nocardiaceae</taxon>
        <taxon>Rhodococcus</taxon>
    </lineage>
</organism>
<dbReference type="OrthoDB" id="1490643at2"/>
<gene>
    <name evidence="1" type="ORF">RW1_005_00970</name>
</gene>
<evidence type="ECO:0000313" key="1">
    <source>
        <dbReference type="EMBL" id="GAF42991.1"/>
    </source>
</evidence>
<dbReference type="InterPro" id="IPR011008">
    <property type="entry name" value="Dimeric_a/b-barrel"/>
</dbReference>
<keyword evidence="2" id="KW-1185">Reference proteome</keyword>
<comment type="caution">
    <text evidence="1">The sequence shown here is derived from an EMBL/GenBank/DDBJ whole genome shotgun (WGS) entry which is preliminary data.</text>
</comment>
<reference evidence="1 2" key="1">
    <citation type="submission" date="2014-02" db="EMBL/GenBank/DDBJ databases">
        <title>Whole genome shotgun sequence of Rhodococcus wratislaviensis NBRC 100605.</title>
        <authorList>
            <person name="Hosoyama A."/>
            <person name="Tsuchikane K."/>
            <person name="Yoshida I."/>
            <person name="Ohji S."/>
            <person name="Ichikawa N."/>
            <person name="Yamazoe A."/>
            <person name="Fujita N."/>
        </authorList>
    </citation>
    <scope>NUCLEOTIDE SEQUENCE [LARGE SCALE GENOMIC DNA]</scope>
    <source>
        <strain evidence="1 2">NBRC 100605</strain>
    </source>
</reference>
<dbReference type="Gene3D" id="3.30.70.100">
    <property type="match status" value="1"/>
</dbReference>
<proteinExistence type="predicted"/>
<dbReference type="Proteomes" id="UP000019491">
    <property type="component" value="Unassembled WGS sequence"/>
</dbReference>
<dbReference type="EMBL" id="BAWF01000005">
    <property type="protein sequence ID" value="GAF42991.1"/>
    <property type="molecule type" value="Genomic_DNA"/>
</dbReference>
<name>X0PZ32_RHOWR</name>
<dbReference type="SUPFAM" id="SSF54909">
    <property type="entry name" value="Dimeric alpha+beta barrel"/>
    <property type="match status" value="1"/>
</dbReference>
<evidence type="ECO:0008006" key="3">
    <source>
        <dbReference type="Google" id="ProtNLM"/>
    </source>
</evidence>
<evidence type="ECO:0000313" key="2">
    <source>
        <dbReference type="Proteomes" id="UP000019491"/>
    </source>
</evidence>